<sequence length="459" mass="49632">MKRIIRMLGLATVIMSVPTAFAETRPPNLVVILADDLGYGDLGCYGNTAHATPNLDRLAAEGARFTDFYVTSSVCTPARVALLTGRHPVRVGFSTLLWPTTEGGLPATEHTLPELLKPHGYATALAGKWHLGHSAPEHLPLAHGFDSFYGMPYPNDMGPGHPAEASHGGDWPPMPMMRGNVIVEAPVDVNLLTQQYTAEAVRFIAAHHHEPFFLFLSHAMPHSIVGASPDFRGKSQNGLYGDAVQELDWSTGEILRALRTFGLDENTLIVFSSDNGAMLRAAYDDKPDMLPVMFPDRTMGTNGGLRGGKQSTFEGGIRVPTIFRWPGVIPAHQTVTTPAGIADVLPTFLDYAGFAPPADRTYDGESLRAVLSGTSSRPAREFPFGRNGLTALRVGDWKLVLPTQPWFTPVDGEGPMLFNLRDDPGETTNLAAAHPQQLAKLRDRLAALATAFAADPISR</sequence>
<dbReference type="Proteomes" id="UP001218638">
    <property type="component" value="Chromosome"/>
</dbReference>
<feature type="chain" id="PRO_5042220837" evidence="5">
    <location>
        <begin position="23"/>
        <end position="459"/>
    </location>
</feature>
<dbReference type="Pfam" id="PF00884">
    <property type="entry name" value="Sulfatase"/>
    <property type="match status" value="1"/>
</dbReference>
<keyword evidence="4" id="KW-0106">Calcium</keyword>
<dbReference type="GO" id="GO:0046872">
    <property type="term" value="F:metal ion binding"/>
    <property type="evidence" value="ECO:0007669"/>
    <property type="project" value="UniProtKB-KW"/>
</dbReference>
<evidence type="ECO:0000256" key="3">
    <source>
        <dbReference type="ARBA" id="ARBA00022801"/>
    </source>
</evidence>
<name>A0AAE9ZVD9_9BACT</name>
<dbReference type="FunFam" id="3.40.720.10:FF:000004">
    <property type="entry name" value="Arylsulfatase E"/>
    <property type="match status" value="1"/>
</dbReference>
<feature type="domain" description="Sulfatase N-terminal" evidence="6">
    <location>
        <begin position="27"/>
        <end position="353"/>
    </location>
</feature>
<dbReference type="PANTHER" id="PTHR42693">
    <property type="entry name" value="ARYLSULFATASE FAMILY MEMBER"/>
    <property type="match status" value="1"/>
</dbReference>
<dbReference type="GO" id="GO:0004065">
    <property type="term" value="F:arylsulfatase activity"/>
    <property type="evidence" value="ECO:0007669"/>
    <property type="project" value="TreeGrafter"/>
</dbReference>
<gene>
    <name evidence="7" type="ORF">PXH66_12615</name>
</gene>
<evidence type="ECO:0000256" key="1">
    <source>
        <dbReference type="ARBA" id="ARBA00008779"/>
    </source>
</evidence>
<dbReference type="InterPro" id="IPR024607">
    <property type="entry name" value="Sulfatase_CS"/>
</dbReference>
<reference evidence="7" key="1">
    <citation type="submission" date="2023-03" db="EMBL/GenBank/DDBJ databases">
        <title>Lomoglobus Profundus gen. nov., sp. nov., a novel member of the phylum Verrucomicrobia, isolated from deep-marine sediment of South China Sea.</title>
        <authorList>
            <person name="Ahmad T."/>
            <person name="Ishaq S.E."/>
            <person name="Wang F."/>
        </authorList>
    </citation>
    <scope>NUCLEOTIDE SEQUENCE</scope>
    <source>
        <strain evidence="7">LMO-M01</strain>
    </source>
</reference>
<dbReference type="EMBL" id="CP119075">
    <property type="protein sequence ID" value="WED63173.1"/>
    <property type="molecule type" value="Genomic_DNA"/>
</dbReference>
<comment type="similarity">
    <text evidence="1">Belongs to the sulfatase family.</text>
</comment>
<keyword evidence="5" id="KW-0732">Signal</keyword>
<dbReference type="PANTHER" id="PTHR42693:SF33">
    <property type="entry name" value="ARYLSULFATASE"/>
    <property type="match status" value="1"/>
</dbReference>
<protein>
    <submittedName>
        <fullName evidence="7">Sulfatase</fullName>
    </submittedName>
</protein>
<keyword evidence="2" id="KW-0479">Metal-binding</keyword>
<dbReference type="SUPFAM" id="SSF53649">
    <property type="entry name" value="Alkaline phosphatase-like"/>
    <property type="match status" value="1"/>
</dbReference>
<evidence type="ECO:0000256" key="4">
    <source>
        <dbReference type="ARBA" id="ARBA00022837"/>
    </source>
</evidence>
<evidence type="ECO:0000256" key="2">
    <source>
        <dbReference type="ARBA" id="ARBA00022723"/>
    </source>
</evidence>
<proteinExistence type="inferred from homology"/>
<dbReference type="InterPro" id="IPR000917">
    <property type="entry name" value="Sulfatase_N"/>
</dbReference>
<dbReference type="AlphaFoldDB" id="A0AAE9ZVD9"/>
<accession>A0AAE9ZVD9</accession>
<evidence type="ECO:0000313" key="8">
    <source>
        <dbReference type="Proteomes" id="UP001218638"/>
    </source>
</evidence>
<keyword evidence="3" id="KW-0378">Hydrolase</keyword>
<evidence type="ECO:0000256" key="5">
    <source>
        <dbReference type="SAM" id="SignalP"/>
    </source>
</evidence>
<evidence type="ECO:0000313" key="7">
    <source>
        <dbReference type="EMBL" id="WED63173.1"/>
    </source>
</evidence>
<dbReference type="KEGG" id="slom:PXH66_12615"/>
<dbReference type="CDD" id="cd16026">
    <property type="entry name" value="GALNS_like"/>
    <property type="match status" value="1"/>
</dbReference>
<dbReference type="Gene3D" id="3.30.1120.10">
    <property type="match status" value="1"/>
</dbReference>
<keyword evidence="8" id="KW-1185">Reference proteome</keyword>
<feature type="signal peptide" evidence="5">
    <location>
        <begin position="1"/>
        <end position="22"/>
    </location>
</feature>
<dbReference type="PROSITE" id="PS00149">
    <property type="entry name" value="SULFATASE_2"/>
    <property type="match status" value="1"/>
</dbReference>
<evidence type="ECO:0000259" key="6">
    <source>
        <dbReference type="Pfam" id="PF00884"/>
    </source>
</evidence>
<dbReference type="PROSITE" id="PS00523">
    <property type="entry name" value="SULFATASE_1"/>
    <property type="match status" value="1"/>
</dbReference>
<organism evidence="7 8">
    <name type="scientific">Synoicihabitans lomoniglobus</name>
    <dbReference type="NCBI Taxonomy" id="2909285"/>
    <lineage>
        <taxon>Bacteria</taxon>
        <taxon>Pseudomonadati</taxon>
        <taxon>Verrucomicrobiota</taxon>
        <taxon>Opitutia</taxon>
        <taxon>Opitutales</taxon>
        <taxon>Opitutaceae</taxon>
        <taxon>Synoicihabitans</taxon>
    </lineage>
</organism>
<dbReference type="RefSeq" id="WP_330928795.1">
    <property type="nucleotide sequence ID" value="NZ_CP119075.1"/>
</dbReference>
<dbReference type="InterPro" id="IPR050738">
    <property type="entry name" value="Sulfatase"/>
</dbReference>
<dbReference type="Gene3D" id="3.40.720.10">
    <property type="entry name" value="Alkaline Phosphatase, subunit A"/>
    <property type="match status" value="1"/>
</dbReference>
<dbReference type="InterPro" id="IPR017850">
    <property type="entry name" value="Alkaline_phosphatase_core_sf"/>
</dbReference>